<protein>
    <submittedName>
        <fullName evidence="1">DUF3800 domain-containing protein</fullName>
    </submittedName>
</protein>
<reference evidence="1 2" key="1">
    <citation type="submission" date="2020-08" db="EMBL/GenBank/DDBJ databases">
        <title>Adhaeribacter dokdonensis sp. nov., isolated from the rhizosphere of Elymus tsukushiensis, a plant native to the Dokdo Islands, Republic of Korea.</title>
        <authorList>
            <person name="Ghim S.Y."/>
        </authorList>
    </citation>
    <scope>NUCLEOTIDE SEQUENCE [LARGE SCALE GENOMIC DNA]</scope>
    <source>
        <strain evidence="1 2">KUDC8001</strain>
    </source>
</reference>
<keyword evidence="2" id="KW-1185">Reference proteome</keyword>
<evidence type="ECO:0000313" key="2">
    <source>
        <dbReference type="Proteomes" id="UP000514509"/>
    </source>
</evidence>
<evidence type="ECO:0000313" key="1">
    <source>
        <dbReference type="EMBL" id="QMU30145.1"/>
    </source>
</evidence>
<organism evidence="1 2">
    <name type="scientific">Adhaeribacter radiodurans</name>
    <dbReference type="NCBI Taxonomy" id="2745197"/>
    <lineage>
        <taxon>Bacteria</taxon>
        <taxon>Pseudomonadati</taxon>
        <taxon>Bacteroidota</taxon>
        <taxon>Cytophagia</taxon>
        <taxon>Cytophagales</taxon>
        <taxon>Hymenobacteraceae</taxon>
        <taxon>Adhaeribacter</taxon>
    </lineage>
</organism>
<dbReference type="Pfam" id="PF12686">
    <property type="entry name" value="DUF3800"/>
    <property type="match status" value="1"/>
</dbReference>
<dbReference type="KEGG" id="add:HUW48_19865"/>
<dbReference type="AlphaFoldDB" id="A0A7L7LC83"/>
<sequence>MYLMYVDESGDAGVFTGGNSQHYILSGIIIHVNDWKDCLERLVKYRKSLRDSIGLQPRVELHCSELIRIQKIEEYKAIPKYLRMALINSFVSEMPIIFSKGKIINICLKKLELPQCKDFQVLAWSRLIQRYDTFLKKTDNSKGIIISDDSGEAILRALLRKMRVYNPVTSHFQRYHNPVIDNIIEDIFYRDSSHSHIIQAADFIAHCLYRKEFPKGSLKKYGLDRVFNTLEPILLKQASNIDQLGIVRK</sequence>
<dbReference type="EMBL" id="CP055153">
    <property type="protein sequence ID" value="QMU30145.1"/>
    <property type="molecule type" value="Genomic_DNA"/>
</dbReference>
<dbReference type="InterPro" id="IPR024524">
    <property type="entry name" value="DUF3800"/>
</dbReference>
<proteinExistence type="predicted"/>
<accession>A0A7L7LC83</accession>
<name>A0A7L7LC83_9BACT</name>
<dbReference type="RefSeq" id="WP_182412602.1">
    <property type="nucleotide sequence ID" value="NZ_CP055153.1"/>
</dbReference>
<gene>
    <name evidence="1" type="ORF">HUW48_19865</name>
</gene>
<dbReference type="Proteomes" id="UP000514509">
    <property type="component" value="Chromosome"/>
</dbReference>